<comment type="similarity">
    <text evidence="4">Belongs to the pescadillo family.</text>
</comment>
<evidence type="ECO:0000256" key="1">
    <source>
        <dbReference type="ARBA" id="ARBA00022517"/>
    </source>
</evidence>
<dbReference type="GO" id="GO:0030687">
    <property type="term" value="C:preribosome, large subunit precursor"/>
    <property type="evidence" value="ECO:0007669"/>
    <property type="project" value="UniProtKB-UniRule"/>
</dbReference>
<feature type="coiled-coil region" evidence="4">
    <location>
        <begin position="610"/>
        <end position="674"/>
    </location>
</feature>
<evidence type="ECO:0000256" key="4">
    <source>
        <dbReference type="HAMAP-Rule" id="MF_03028"/>
    </source>
</evidence>
<comment type="function">
    <text evidence="4">Required for maturation of ribosomal RNAs and formation of the large ribosomal subunit.</text>
</comment>
<keyword evidence="4" id="KW-0175">Coiled coil</keyword>
<dbReference type="Pfam" id="PF06732">
    <property type="entry name" value="Pescadillo_N"/>
    <property type="match status" value="1"/>
</dbReference>
<dbReference type="OrthoDB" id="10264910at2759"/>
<dbReference type="PANTHER" id="PTHR12221">
    <property type="entry name" value="PESCADILLO - RELATED"/>
    <property type="match status" value="1"/>
</dbReference>
<dbReference type="SUPFAM" id="SSF52113">
    <property type="entry name" value="BRCT domain"/>
    <property type="match status" value="1"/>
</dbReference>
<feature type="compositionally biased region" description="Basic and acidic residues" evidence="5">
    <location>
        <begin position="509"/>
        <end position="525"/>
    </location>
</feature>
<dbReference type="InterPro" id="IPR036420">
    <property type="entry name" value="BRCT_dom_sf"/>
</dbReference>
<proteinExistence type="inferred from homology"/>
<evidence type="ECO:0000256" key="3">
    <source>
        <dbReference type="ARBA" id="ARBA00023242"/>
    </source>
</evidence>
<feature type="region of interest" description="Disordered" evidence="5">
    <location>
        <begin position="508"/>
        <end position="571"/>
    </location>
</feature>
<dbReference type="STRING" id="691883.A0A058Z4A5"/>
<protein>
    <recommendedName>
        <fullName evidence="4">Pescadillo homolog</fullName>
    </recommendedName>
</protein>
<dbReference type="eggNOG" id="KOG2481">
    <property type="taxonomic scope" value="Eukaryota"/>
</dbReference>
<feature type="compositionally biased region" description="Acidic residues" evidence="5">
    <location>
        <begin position="526"/>
        <end position="556"/>
    </location>
</feature>
<feature type="compositionally biased region" description="Low complexity" evidence="5">
    <location>
        <begin position="682"/>
        <end position="693"/>
    </location>
</feature>
<dbReference type="GO" id="GO:0003723">
    <property type="term" value="F:RNA binding"/>
    <property type="evidence" value="ECO:0007669"/>
    <property type="project" value="TreeGrafter"/>
</dbReference>
<dbReference type="GO" id="GO:0005654">
    <property type="term" value="C:nucleoplasm"/>
    <property type="evidence" value="ECO:0007669"/>
    <property type="project" value="UniProtKB-SubCell"/>
</dbReference>
<evidence type="ECO:0000256" key="5">
    <source>
        <dbReference type="SAM" id="MobiDB-lite"/>
    </source>
</evidence>
<evidence type="ECO:0000256" key="2">
    <source>
        <dbReference type="ARBA" id="ARBA00022552"/>
    </source>
</evidence>
<evidence type="ECO:0000259" key="6">
    <source>
        <dbReference type="PROSITE" id="PS50172"/>
    </source>
</evidence>
<dbReference type="Proteomes" id="UP000030693">
    <property type="component" value="Unassembled WGS sequence"/>
</dbReference>
<keyword evidence="1 4" id="KW-0690">Ribosome biogenesis</keyword>
<dbReference type="GeneID" id="20529255"/>
<dbReference type="EMBL" id="KB932207">
    <property type="protein sequence ID" value="KCV69114.1"/>
    <property type="molecule type" value="Genomic_DNA"/>
</dbReference>
<keyword evidence="8" id="KW-1185">Reference proteome</keyword>
<dbReference type="InterPro" id="IPR010613">
    <property type="entry name" value="PES"/>
</dbReference>
<accession>A0A058Z4A5</accession>
<sequence>MRRQKKGVLGTASKYISRSRAIKKLQVSLADFRRLCILKGIYPREPENRNKLTKNKRDFKTFYWVKDIQFLAHEPLINKFREYKIFARRLSRAMAKSQDAVATNLEENRPVFELDHIIKERYPSFVDALRDIDDALCMVFLFANMPSDKASSQLTSECARLASEFMHFVIRTNALRKTFLSIKGIYYQAELYGQPVTWVVPYQFTQNPPSQIDFRVMRTFLELHVTMLGFINFKLFHDEGLHYPPVVDVERDNLAAGLSSYMLQTREEHAAFTKLQQTDAASAALTEADLATATERAKSLSEVLAGLTDAPVVEAMPVEDAPVDSATGAAPGAEGDAVIDSELLDVFPENEAAAEDNHGDKMFTDSNASSYSQLFAKCVFFLSREVPREALEFVIRACGGTVGWSDATFGAISEDSDSITHHIVDRPTQGHVYLDREYIQPQWVFDSINAARLLETKPYAPGESLPAHLSPFHEVLPGGYDPVAEHQQLEDAVKAFREDELAAEALEEASERRRNVKRDLDRSAAEAEEDEAEEDEAESDAEEAEDDGLESEDDSEESRHQRELAAESAGVSFSDFVVQEEERKARLAAKRSKKIRESAKSAQSIVSAIADEARRQAARKRTQADIEAEELRQLSMSVMDKRPRNLLRVIQRTRARREAEADQLRDRKKAILANKIVVQANAGKKAAAATSAEESSKRTKTK</sequence>
<keyword evidence="3 4" id="KW-0539">Nucleus</keyword>
<dbReference type="InterPro" id="IPR001357">
    <property type="entry name" value="BRCT_dom"/>
</dbReference>
<evidence type="ECO:0000313" key="7">
    <source>
        <dbReference type="EMBL" id="KCV69114.1"/>
    </source>
</evidence>
<feature type="domain" description="BRCT" evidence="6">
    <location>
        <begin position="370"/>
        <end position="461"/>
    </location>
</feature>
<dbReference type="RefSeq" id="XP_009496685.1">
    <property type="nucleotide sequence ID" value="XM_009498410.1"/>
</dbReference>
<comment type="subcellular location">
    <subcellularLocation>
        <location evidence="4">Nucleus</location>
        <location evidence="4">Nucleolus</location>
    </subcellularLocation>
    <subcellularLocation>
        <location evidence="4">Nucleus</location>
        <location evidence="4">Nucleoplasm</location>
    </subcellularLocation>
</comment>
<dbReference type="OMA" id="QKVTWIV"/>
<dbReference type="CDD" id="cd17709">
    <property type="entry name" value="BRCT_pescadillo_like"/>
    <property type="match status" value="1"/>
</dbReference>
<dbReference type="GO" id="GO:0000466">
    <property type="term" value="P:maturation of 5.8S rRNA from tricistronic rRNA transcript (SSU-rRNA, 5.8S rRNA, LSU-rRNA)"/>
    <property type="evidence" value="ECO:0007669"/>
    <property type="project" value="UniProtKB-UniRule"/>
</dbReference>
<dbReference type="GO" id="GO:0070545">
    <property type="term" value="C:PeBoW complex"/>
    <property type="evidence" value="ECO:0007669"/>
    <property type="project" value="TreeGrafter"/>
</dbReference>
<dbReference type="PANTHER" id="PTHR12221:SF6">
    <property type="entry name" value="PESCADILLO HOMOLOG"/>
    <property type="match status" value="1"/>
</dbReference>
<dbReference type="HAMAP" id="MF_03028">
    <property type="entry name" value="Pescadillo"/>
    <property type="match status" value="1"/>
</dbReference>
<dbReference type="PROSITE" id="PS50172">
    <property type="entry name" value="BRCT"/>
    <property type="match status" value="1"/>
</dbReference>
<dbReference type="AlphaFoldDB" id="A0A058Z4A5"/>
<organism evidence="7">
    <name type="scientific">Fonticula alba</name>
    <name type="common">Slime mold</name>
    <dbReference type="NCBI Taxonomy" id="691883"/>
    <lineage>
        <taxon>Eukaryota</taxon>
        <taxon>Rotosphaerida</taxon>
        <taxon>Fonticulaceae</taxon>
        <taxon>Fonticula</taxon>
    </lineage>
</organism>
<reference evidence="7" key="1">
    <citation type="submission" date="2013-04" db="EMBL/GenBank/DDBJ databases">
        <title>The Genome Sequence of Fonticula alba ATCC 38817.</title>
        <authorList>
            <consortium name="The Broad Institute Genomics Platform"/>
            <person name="Russ C."/>
            <person name="Cuomo C."/>
            <person name="Burger G."/>
            <person name="Gray M.W."/>
            <person name="Holland P.W.H."/>
            <person name="King N."/>
            <person name="Lang F.B.F."/>
            <person name="Roger A.J."/>
            <person name="Ruiz-Trillo I."/>
            <person name="Brown M."/>
            <person name="Walker B."/>
            <person name="Young S."/>
            <person name="Zeng Q."/>
            <person name="Gargeya S."/>
            <person name="Fitzgerald M."/>
            <person name="Haas B."/>
            <person name="Abouelleil A."/>
            <person name="Allen A.W."/>
            <person name="Alvarado L."/>
            <person name="Arachchi H.M."/>
            <person name="Berlin A.M."/>
            <person name="Chapman S.B."/>
            <person name="Gainer-Dewar J."/>
            <person name="Goldberg J."/>
            <person name="Griggs A."/>
            <person name="Gujja S."/>
            <person name="Hansen M."/>
            <person name="Howarth C."/>
            <person name="Imamovic A."/>
            <person name="Ireland A."/>
            <person name="Larimer J."/>
            <person name="McCowan C."/>
            <person name="Murphy C."/>
            <person name="Pearson M."/>
            <person name="Poon T.W."/>
            <person name="Priest M."/>
            <person name="Roberts A."/>
            <person name="Saif S."/>
            <person name="Shea T."/>
            <person name="Sisk P."/>
            <person name="Sykes S."/>
            <person name="Wortman J."/>
            <person name="Nusbaum C."/>
            <person name="Birren B."/>
        </authorList>
    </citation>
    <scope>NUCLEOTIDE SEQUENCE [LARGE SCALE GENOMIC DNA]</scope>
    <source>
        <strain evidence="7">ATCC 38817</strain>
    </source>
</reference>
<keyword evidence="2 4" id="KW-0698">rRNA processing</keyword>
<dbReference type="FunFam" id="3.40.50.10190:FF:000002">
    <property type="entry name" value="Pescadillo homolog"/>
    <property type="match status" value="1"/>
</dbReference>
<evidence type="ECO:0000313" key="8">
    <source>
        <dbReference type="Proteomes" id="UP000030693"/>
    </source>
</evidence>
<dbReference type="SMART" id="SM00292">
    <property type="entry name" value="BRCT"/>
    <property type="match status" value="1"/>
</dbReference>
<gene>
    <name evidence="7" type="ORF">H696_04530</name>
</gene>
<dbReference type="Pfam" id="PF16589">
    <property type="entry name" value="BRCT_2"/>
    <property type="match status" value="1"/>
</dbReference>
<dbReference type="GO" id="GO:0043021">
    <property type="term" value="F:ribonucleoprotein complex binding"/>
    <property type="evidence" value="ECO:0007669"/>
    <property type="project" value="UniProtKB-UniRule"/>
</dbReference>
<dbReference type="Gene3D" id="3.40.50.10190">
    <property type="entry name" value="BRCT domain"/>
    <property type="match status" value="1"/>
</dbReference>
<name>A0A058Z4A5_FONAL</name>
<feature type="region of interest" description="Disordered" evidence="5">
    <location>
        <begin position="682"/>
        <end position="702"/>
    </location>
</feature>
<dbReference type="GO" id="GO:0000463">
    <property type="term" value="P:maturation of LSU-rRNA from tricistronic rRNA transcript (SSU-rRNA, 5.8S rRNA, LSU-rRNA)"/>
    <property type="evidence" value="ECO:0007669"/>
    <property type="project" value="UniProtKB-UniRule"/>
</dbReference>